<organism evidence="1 2">
    <name type="scientific">Cotesia glomerata</name>
    <name type="common">Lepidopteran parasitic wasp</name>
    <name type="synonym">Apanteles glomeratus</name>
    <dbReference type="NCBI Taxonomy" id="32391"/>
    <lineage>
        <taxon>Eukaryota</taxon>
        <taxon>Metazoa</taxon>
        <taxon>Ecdysozoa</taxon>
        <taxon>Arthropoda</taxon>
        <taxon>Hexapoda</taxon>
        <taxon>Insecta</taxon>
        <taxon>Pterygota</taxon>
        <taxon>Neoptera</taxon>
        <taxon>Endopterygota</taxon>
        <taxon>Hymenoptera</taxon>
        <taxon>Apocrita</taxon>
        <taxon>Ichneumonoidea</taxon>
        <taxon>Braconidae</taxon>
        <taxon>Microgastrinae</taxon>
        <taxon>Cotesia</taxon>
    </lineage>
</organism>
<comment type="caution">
    <text evidence="1">The sequence shown here is derived from an EMBL/GenBank/DDBJ whole genome shotgun (WGS) entry which is preliminary data.</text>
</comment>
<accession>A0AAV7ISS8</accession>
<protein>
    <submittedName>
        <fullName evidence="1">Uncharacterized protein</fullName>
    </submittedName>
</protein>
<dbReference type="Proteomes" id="UP000826195">
    <property type="component" value="Unassembled WGS sequence"/>
</dbReference>
<dbReference type="EMBL" id="JAHXZJ010000747">
    <property type="protein sequence ID" value="KAH0558155.1"/>
    <property type="molecule type" value="Genomic_DNA"/>
</dbReference>
<dbReference type="AlphaFoldDB" id="A0AAV7ISS8"/>
<gene>
    <name evidence="1" type="ORF">KQX54_014675</name>
</gene>
<reference evidence="1 2" key="1">
    <citation type="journal article" date="2021" name="J. Hered.">
        <title>A chromosome-level genome assembly of the parasitoid wasp, Cotesia glomerata (Hymenoptera: Braconidae).</title>
        <authorList>
            <person name="Pinto B.J."/>
            <person name="Weis J.J."/>
            <person name="Gamble T."/>
            <person name="Ode P.J."/>
            <person name="Paul R."/>
            <person name="Zaspel J.M."/>
        </authorList>
    </citation>
    <scope>NUCLEOTIDE SEQUENCE [LARGE SCALE GENOMIC DNA]</scope>
    <source>
        <strain evidence="1">CgM1</strain>
    </source>
</reference>
<keyword evidence="2" id="KW-1185">Reference proteome</keyword>
<sequence length="94" mass="10826">MILMFSFERRGRTTMLAGCRNNISLWIYLPGIVVEDRLLYPPEGTWTRVLVHQLLGIPNCPAKPDKDTTRQRKKKRHWRSGCDLGRCSGVVTGR</sequence>
<evidence type="ECO:0000313" key="1">
    <source>
        <dbReference type="EMBL" id="KAH0558155.1"/>
    </source>
</evidence>
<evidence type="ECO:0000313" key="2">
    <source>
        <dbReference type="Proteomes" id="UP000826195"/>
    </source>
</evidence>
<proteinExistence type="predicted"/>
<name>A0AAV7ISS8_COTGL</name>